<protein>
    <submittedName>
        <fullName evidence="2">Uncharacterized protein LOC106747853</fullName>
    </submittedName>
</protein>
<name>A0A6P3XTR1_DINQU</name>
<organism evidence="1 2">
    <name type="scientific">Dinoponera quadriceps</name>
    <name type="common">South American ant</name>
    <dbReference type="NCBI Taxonomy" id="609295"/>
    <lineage>
        <taxon>Eukaryota</taxon>
        <taxon>Metazoa</taxon>
        <taxon>Ecdysozoa</taxon>
        <taxon>Arthropoda</taxon>
        <taxon>Hexapoda</taxon>
        <taxon>Insecta</taxon>
        <taxon>Pterygota</taxon>
        <taxon>Neoptera</taxon>
        <taxon>Endopterygota</taxon>
        <taxon>Hymenoptera</taxon>
        <taxon>Apocrita</taxon>
        <taxon>Aculeata</taxon>
        <taxon>Formicoidea</taxon>
        <taxon>Formicidae</taxon>
        <taxon>Ponerinae</taxon>
        <taxon>Ponerini</taxon>
        <taxon>Dinoponera</taxon>
    </lineage>
</organism>
<dbReference type="Proteomes" id="UP000515204">
    <property type="component" value="Unplaced"/>
</dbReference>
<sequence>MSTTVYMVQEKSTAGKLKAPLNVEAIKDGRFKKNRLVIVNRSNGHKYLVDSSTNISILPRLKPQTWIKPTEVKLYAANETSIHTYGNEIVTLNLGLRRRFVWYFVVADVSQTIIDADFLQHYKLLVDIAYNTLLDSNSVYRDLLKEYIEITMTAPRKEGIHQIQHHITTRETPMSERARRLPPAKYKAAKEAFD</sequence>
<dbReference type="RefSeq" id="XP_014481278.1">
    <property type="nucleotide sequence ID" value="XM_014625792.1"/>
</dbReference>
<gene>
    <name evidence="2" type="primary">LOC106747853</name>
</gene>
<keyword evidence="1" id="KW-1185">Reference proteome</keyword>
<accession>A0A6P3XTR1</accession>
<evidence type="ECO:0000313" key="1">
    <source>
        <dbReference type="Proteomes" id="UP000515204"/>
    </source>
</evidence>
<dbReference type="AlphaFoldDB" id="A0A6P3XTR1"/>
<proteinExistence type="predicted"/>
<evidence type="ECO:0000313" key="2">
    <source>
        <dbReference type="RefSeq" id="XP_014481278.1"/>
    </source>
</evidence>
<dbReference type="OrthoDB" id="8033893at2759"/>
<reference evidence="2" key="1">
    <citation type="submission" date="2025-08" db="UniProtKB">
        <authorList>
            <consortium name="RefSeq"/>
        </authorList>
    </citation>
    <scope>IDENTIFICATION</scope>
</reference>
<dbReference type="KEGG" id="dqu:106747853"/>
<dbReference type="GeneID" id="106747853"/>